<gene>
    <name evidence="1" type="ORF">CALMAC_LOCUS1237</name>
</gene>
<evidence type="ECO:0000313" key="2">
    <source>
        <dbReference type="Proteomes" id="UP000410492"/>
    </source>
</evidence>
<proteinExistence type="predicted"/>
<protein>
    <submittedName>
        <fullName evidence="1">Uncharacterized protein</fullName>
    </submittedName>
</protein>
<name>A0A653BIS9_CALMS</name>
<dbReference type="OrthoDB" id="10342216at2759"/>
<accession>A0A653BIS9</accession>
<keyword evidence="2" id="KW-1185">Reference proteome</keyword>
<evidence type="ECO:0000313" key="1">
    <source>
        <dbReference type="EMBL" id="VEN35299.1"/>
    </source>
</evidence>
<sequence>MSTLSTILKNVVRSGRLLGQCREYRAVRQPQKFPIRRNWCDYIMPDNTRAIPENEYQQQKARERCKMIKTAILVQSKNYTPAKKPSQYLRLFKFPSS</sequence>
<dbReference type="Proteomes" id="UP000410492">
    <property type="component" value="Unassembled WGS sequence"/>
</dbReference>
<organism evidence="1 2">
    <name type="scientific">Callosobruchus maculatus</name>
    <name type="common">Southern cowpea weevil</name>
    <name type="synonym">Pulse bruchid</name>
    <dbReference type="NCBI Taxonomy" id="64391"/>
    <lineage>
        <taxon>Eukaryota</taxon>
        <taxon>Metazoa</taxon>
        <taxon>Ecdysozoa</taxon>
        <taxon>Arthropoda</taxon>
        <taxon>Hexapoda</taxon>
        <taxon>Insecta</taxon>
        <taxon>Pterygota</taxon>
        <taxon>Neoptera</taxon>
        <taxon>Endopterygota</taxon>
        <taxon>Coleoptera</taxon>
        <taxon>Polyphaga</taxon>
        <taxon>Cucujiformia</taxon>
        <taxon>Chrysomeloidea</taxon>
        <taxon>Chrysomelidae</taxon>
        <taxon>Bruchinae</taxon>
        <taxon>Bruchini</taxon>
        <taxon>Callosobruchus</taxon>
    </lineage>
</organism>
<reference evidence="1 2" key="1">
    <citation type="submission" date="2019-01" db="EMBL/GenBank/DDBJ databases">
        <authorList>
            <person name="Sayadi A."/>
        </authorList>
    </citation>
    <scope>NUCLEOTIDE SEQUENCE [LARGE SCALE GENOMIC DNA]</scope>
</reference>
<dbReference type="AlphaFoldDB" id="A0A653BIS9"/>
<dbReference type="EMBL" id="CAACVG010001431">
    <property type="protein sequence ID" value="VEN35299.1"/>
    <property type="molecule type" value="Genomic_DNA"/>
</dbReference>